<keyword evidence="7" id="KW-1133">Transmembrane helix</keyword>
<accession>A0AAD0HS36</accession>
<dbReference type="SUPFAM" id="SSF55604">
    <property type="entry name" value="Glucose permease domain IIB"/>
    <property type="match status" value="1"/>
</dbReference>
<dbReference type="InterPro" id="IPR018113">
    <property type="entry name" value="PTrfase_EIIB_Cys"/>
</dbReference>
<dbReference type="InterPro" id="IPR001996">
    <property type="entry name" value="PTS_IIB_1"/>
</dbReference>
<evidence type="ECO:0000259" key="8">
    <source>
        <dbReference type="PROSITE" id="PS51098"/>
    </source>
</evidence>
<keyword evidence="2" id="KW-0762">Sugar transport</keyword>
<feature type="transmembrane region" description="Helical" evidence="7">
    <location>
        <begin position="484"/>
        <end position="507"/>
    </location>
</feature>
<feature type="transmembrane region" description="Helical" evidence="7">
    <location>
        <begin position="177"/>
        <end position="196"/>
    </location>
</feature>
<dbReference type="InterPro" id="IPR036878">
    <property type="entry name" value="Glu_permease_IIB"/>
</dbReference>
<keyword evidence="5" id="KW-0418">Kinase</keyword>
<dbReference type="InterPro" id="IPR013013">
    <property type="entry name" value="PTS_EIIC_1"/>
</dbReference>
<keyword evidence="7" id="KW-0812">Transmembrane</keyword>
<dbReference type="GO" id="GO:0090589">
    <property type="term" value="F:protein-phosphocysteine-trehalose phosphotransferase system transporter activity"/>
    <property type="evidence" value="ECO:0007669"/>
    <property type="project" value="TreeGrafter"/>
</dbReference>
<evidence type="ECO:0000256" key="5">
    <source>
        <dbReference type="ARBA" id="ARBA00022777"/>
    </source>
</evidence>
<dbReference type="GO" id="GO:0015771">
    <property type="term" value="P:trehalose transport"/>
    <property type="evidence" value="ECO:0007669"/>
    <property type="project" value="TreeGrafter"/>
</dbReference>
<evidence type="ECO:0000256" key="7">
    <source>
        <dbReference type="SAM" id="Phobius"/>
    </source>
</evidence>
<dbReference type="GO" id="GO:0009401">
    <property type="term" value="P:phosphoenolpyruvate-dependent sugar phosphotransferase system"/>
    <property type="evidence" value="ECO:0007669"/>
    <property type="project" value="UniProtKB-KW"/>
</dbReference>
<gene>
    <name evidence="10" type="ORF">MflW12_4520</name>
</gene>
<dbReference type="InterPro" id="IPR050558">
    <property type="entry name" value="PTS_Sugar-Specific_Components"/>
</dbReference>
<evidence type="ECO:0000313" key="10">
    <source>
        <dbReference type="EMBL" id="AVN65857.1"/>
    </source>
</evidence>
<dbReference type="PROSITE" id="PS51098">
    <property type="entry name" value="PTS_EIIB_TYPE_1"/>
    <property type="match status" value="1"/>
</dbReference>
<dbReference type="PROSITE" id="PS01035">
    <property type="entry name" value="PTS_EIIB_TYPE_1_CYS"/>
    <property type="match status" value="1"/>
</dbReference>
<dbReference type="EMBL" id="CP022432">
    <property type="protein sequence ID" value="AVN65857.1"/>
    <property type="molecule type" value="Genomic_DNA"/>
</dbReference>
<evidence type="ECO:0000256" key="1">
    <source>
        <dbReference type="ARBA" id="ARBA00022448"/>
    </source>
</evidence>
<feature type="domain" description="PTS EIIC type-1" evidence="9">
    <location>
        <begin position="130"/>
        <end position="518"/>
    </location>
</feature>
<keyword evidence="7" id="KW-0472">Membrane</keyword>
<dbReference type="CDD" id="cd00212">
    <property type="entry name" value="PTS_IIB_glc"/>
    <property type="match status" value="1"/>
</dbReference>
<evidence type="ECO:0000256" key="3">
    <source>
        <dbReference type="ARBA" id="ARBA00022679"/>
    </source>
</evidence>
<protein>
    <submittedName>
        <fullName evidence="10">PTS system trehalose-specific IIB component, PTS system trehalose-specific IIC component</fullName>
    </submittedName>
</protein>
<evidence type="ECO:0000256" key="2">
    <source>
        <dbReference type="ARBA" id="ARBA00022597"/>
    </source>
</evidence>
<keyword evidence="4" id="KW-0598">Phosphotransferase system</keyword>
<dbReference type="PANTHER" id="PTHR30175">
    <property type="entry name" value="PHOSPHOTRANSFERASE SYSTEM TRANSPORT PROTEIN"/>
    <property type="match status" value="1"/>
</dbReference>
<dbReference type="PROSITE" id="PS51103">
    <property type="entry name" value="PTS_EIIC_TYPE_1"/>
    <property type="match status" value="1"/>
</dbReference>
<evidence type="ECO:0000256" key="4">
    <source>
        <dbReference type="ARBA" id="ARBA00022683"/>
    </source>
</evidence>
<feature type="transmembrane region" description="Helical" evidence="7">
    <location>
        <begin position="135"/>
        <end position="157"/>
    </location>
</feature>
<organism evidence="10 11">
    <name type="scientific">Mesoplasma florum</name>
    <name type="common">Acholeplasma florum</name>
    <dbReference type="NCBI Taxonomy" id="2151"/>
    <lineage>
        <taxon>Bacteria</taxon>
        <taxon>Bacillati</taxon>
        <taxon>Mycoplasmatota</taxon>
        <taxon>Mollicutes</taxon>
        <taxon>Entomoplasmatales</taxon>
        <taxon>Entomoplasmataceae</taxon>
        <taxon>Mesoplasma</taxon>
    </lineage>
</organism>
<dbReference type="AlphaFoldDB" id="A0AAD0HS36"/>
<keyword evidence="1" id="KW-0813">Transport</keyword>
<dbReference type="Gene3D" id="3.30.1360.60">
    <property type="entry name" value="Glucose permease domain IIB"/>
    <property type="match status" value="1"/>
</dbReference>
<dbReference type="GO" id="GO:0005886">
    <property type="term" value="C:plasma membrane"/>
    <property type="evidence" value="ECO:0007669"/>
    <property type="project" value="TreeGrafter"/>
</dbReference>
<feature type="transmembrane region" description="Helical" evidence="7">
    <location>
        <begin position="366"/>
        <end position="394"/>
    </location>
</feature>
<proteinExistence type="predicted"/>
<dbReference type="GO" id="GO:0016301">
    <property type="term" value="F:kinase activity"/>
    <property type="evidence" value="ECO:0007669"/>
    <property type="project" value="UniProtKB-KW"/>
</dbReference>
<feature type="domain" description="PTS EIIB type-1" evidence="8">
    <location>
        <begin position="8"/>
        <end position="92"/>
    </location>
</feature>
<dbReference type="GO" id="GO:0008982">
    <property type="term" value="F:protein-N(PI)-phosphohistidine-sugar phosphotransferase activity"/>
    <property type="evidence" value="ECO:0007669"/>
    <property type="project" value="InterPro"/>
</dbReference>
<feature type="transmembrane region" description="Helical" evidence="7">
    <location>
        <begin position="336"/>
        <end position="354"/>
    </location>
</feature>
<name>A0AAD0HS36_MESFO</name>
<sequence length="543" mass="59252">MATKSQIYKNVEKLFLSLGGHENIQYFTHCMTRMRFHLHDWDKANENEIKDGGYAVGVNKNKSNGEFQVIIGPEVESFYNAFCEVNGYDEDGKTLIAKNDKPNLTEKQNKEIVDMKNRFRVKGSFNKALSFISKVFAPIVIPLVGYGLILTIASLITVEWSGSDSSLAANSHFFKEFSGILSILVNSFSLFVTVAVGYTTAKALRCNGIYGIIIALVLTSPGLINMGDVKPADGQSILGAYDGWTLFGDGVKYPWKINFNGLIIPMIVVVSFGAFLEIQTNKIKQSTLKMIIQPIAIIGGGFLFGVFIVAPVGLLFTNYLSIGINWLSTNSIAKYIAIPVVGGLYGPLVITGLHHSLTPIILQGQAIYGATLIQGFCTISNVSQGVASIAFVVLHRRVSKMKDIGVSNGVSAIVGGITEPSLYTINLKHLFPLIGCSIGTFFGTMIMVASNSYALQGASSIFGILMFLQQAPEKTGATTWIGGGYLWGTISVLTSCIITFVATYSLGKTKYFWNRSREILLNDFHEDINELKLLPKTKKAKRA</sequence>
<dbReference type="RefSeq" id="WP_023025864.1">
    <property type="nucleotide sequence ID" value="NZ_CP022432.1"/>
</dbReference>
<feature type="transmembrane region" description="Helical" evidence="7">
    <location>
        <begin position="257"/>
        <end position="278"/>
    </location>
</feature>
<dbReference type="Pfam" id="PF00367">
    <property type="entry name" value="PTS_EIIB"/>
    <property type="match status" value="1"/>
</dbReference>
<feature type="active site" description="Phosphocysteine intermediate; for EIIB activity" evidence="6">
    <location>
        <position position="30"/>
    </location>
</feature>
<evidence type="ECO:0000313" key="11">
    <source>
        <dbReference type="Proteomes" id="UP000237990"/>
    </source>
</evidence>
<reference evidence="10 11" key="1">
    <citation type="submission" date="2017-07" db="EMBL/GenBank/DDBJ databases">
        <title>Comparative genomic analysis of Mesoplasma florum.</title>
        <authorList>
            <person name="Baby V."/>
            <person name="Lachance J.-C."/>
            <person name="Gagnon J."/>
            <person name="Lucier J.-F."/>
            <person name="Matteau D."/>
            <person name="Knight T.F."/>
            <person name="Rodrigue S."/>
        </authorList>
    </citation>
    <scope>NUCLEOTIDE SEQUENCE [LARGE SCALE GENOMIC DNA]</scope>
    <source>
        <strain evidence="10 11">W12</strain>
    </source>
</reference>
<keyword evidence="3" id="KW-0808">Transferase</keyword>
<feature type="transmembrane region" description="Helical" evidence="7">
    <location>
        <begin position="290"/>
        <end position="316"/>
    </location>
</feature>
<evidence type="ECO:0000256" key="6">
    <source>
        <dbReference type="PROSITE-ProRule" id="PRU00421"/>
    </source>
</evidence>
<feature type="transmembrane region" description="Helical" evidence="7">
    <location>
        <begin position="430"/>
        <end position="448"/>
    </location>
</feature>
<evidence type="ECO:0000259" key="9">
    <source>
        <dbReference type="PROSITE" id="PS51103"/>
    </source>
</evidence>
<dbReference type="PANTHER" id="PTHR30175:SF1">
    <property type="entry name" value="PTS SYSTEM ARBUTIN-, CELLOBIOSE-, AND SALICIN-SPECIFIC EIIBC COMPONENT-RELATED"/>
    <property type="match status" value="1"/>
</dbReference>
<dbReference type="Proteomes" id="UP000237990">
    <property type="component" value="Chromosome"/>
</dbReference>